<sequence>MDKNQKVHTEFGMLLSNVSGSRDIQVIRKFRDDLSNKLATGDVRSLHDLYEAIIEVTK</sequence>
<reference evidence="2" key="1">
    <citation type="journal article" date="2019" name="Int. J. Syst. Evol. Microbiol.">
        <title>The Global Catalogue of Microorganisms (GCM) 10K type strain sequencing project: providing services to taxonomists for standard genome sequencing and annotation.</title>
        <authorList>
            <consortium name="The Broad Institute Genomics Platform"/>
            <consortium name="The Broad Institute Genome Sequencing Center for Infectious Disease"/>
            <person name="Wu L."/>
            <person name="Ma J."/>
        </authorList>
    </citation>
    <scope>NUCLEOTIDE SEQUENCE [LARGE SCALE GENOMIC DNA]</scope>
    <source>
        <strain evidence="2">CCUG 53270</strain>
    </source>
</reference>
<name>A0ABW3UID0_9BACL</name>
<dbReference type="Proteomes" id="UP001597180">
    <property type="component" value="Unassembled WGS sequence"/>
</dbReference>
<accession>A0ABW3UID0</accession>
<comment type="caution">
    <text evidence="1">The sequence shown here is derived from an EMBL/GenBank/DDBJ whole genome shotgun (WGS) entry which is preliminary data.</text>
</comment>
<gene>
    <name evidence="1" type="ORF">ACFQ4B_05365</name>
</gene>
<keyword evidence="2" id="KW-1185">Reference proteome</keyword>
<protein>
    <submittedName>
        <fullName evidence="1">Uncharacterized protein</fullName>
    </submittedName>
</protein>
<evidence type="ECO:0000313" key="2">
    <source>
        <dbReference type="Proteomes" id="UP001597180"/>
    </source>
</evidence>
<organism evidence="1 2">
    <name type="scientific">Paenibacillus vulneris</name>
    <dbReference type="NCBI Taxonomy" id="1133364"/>
    <lineage>
        <taxon>Bacteria</taxon>
        <taxon>Bacillati</taxon>
        <taxon>Bacillota</taxon>
        <taxon>Bacilli</taxon>
        <taxon>Bacillales</taxon>
        <taxon>Paenibacillaceae</taxon>
        <taxon>Paenibacillus</taxon>
    </lineage>
</organism>
<dbReference type="RefSeq" id="WP_345595076.1">
    <property type="nucleotide sequence ID" value="NZ_BAABJG010000055.1"/>
</dbReference>
<dbReference type="EMBL" id="JBHTLU010000012">
    <property type="protein sequence ID" value="MFD1219536.1"/>
    <property type="molecule type" value="Genomic_DNA"/>
</dbReference>
<evidence type="ECO:0000313" key="1">
    <source>
        <dbReference type="EMBL" id="MFD1219536.1"/>
    </source>
</evidence>
<proteinExistence type="predicted"/>